<keyword evidence="11" id="KW-0464">Manganese</keyword>
<dbReference type="SUPFAM" id="SSF46785">
    <property type="entry name" value="Winged helix' DNA-binding domain"/>
    <property type="match status" value="1"/>
</dbReference>
<dbReference type="InterPro" id="IPR007167">
    <property type="entry name" value="Fe-transptr_FeoA-like"/>
</dbReference>
<evidence type="ECO:0000256" key="5">
    <source>
        <dbReference type="ARBA" id="ARBA00022491"/>
    </source>
</evidence>
<dbReference type="GO" id="GO:0003677">
    <property type="term" value="F:DNA binding"/>
    <property type="evidence" value="ECO:0007669"/>
    <property type="project" value="UniProtKB-KW"/>
</dbReference>
<proteinExistence type="inferred from homology"/>
<dbReference type="PANTHER" id="PTHR33238:SF11">
    <property type="entry name" value="TRANSCRIPTIONAL REGULATOR MNTR"/>
    <property type="match status" value="1"/>
</dbReference>
<evidence type="ECO:0000256" key="11">
    <source>
        <dbReference type="ARBA" id="ARBA00023211"/>
    </source>
</evidence>
<evidence type="ECO:0000256" key="2">
    <source>
        <dbReference type="ARBA" id="ARBA00007871"/>
    </source>
</evidence>
<sequence length="222" mass="25000">MSPSKENYLKNIFELQQSFQKVTNKKLAEMMHVSAPSVTEMLVALAQANYITHTPYNHITLTASGLATAEKLVKKHRLWEVFLVNKLHYQINNVHQAADALEHSTDDDLTERLNNYLHHPQKCPHGSIIPGNGQGETDADDWVLSDVAVQQQVQIVRILDNREFLDNFADLGLELNQIITVIQHSPFDDSVLIRTADHHEISVSSKSADFIFVEPVSAAKVK</sequence>
<evidence type="ECO:0000256" key="4">
    <source>
        <dbReference type="ARBA" id="ARBA00022490"/>
    </source>
</evidence>
<feature type="domain" description="HTH dtxR-type" evidence="13">
    <location>
        <begin position="1"/>
        <end position="62"/>
    </location>
</feature>
<reference evidence="14 15" key="1">
    <citation type="submission" date="2015-01" db="EMBL/GenBank/DDBJ databases">
        <title>Comparative genomics of the lactic acid bacteria isolated from the honey bee gut.</title>
        <authorList>
            <person name="Ellegaard K.M."/>
            <person name="Tamarit D."/>
            <person name="Javelind E."/>
            <person name="Olofsson T."/>
            <person name="Andersson S.G."/>
            <person name="Vasquez A."/>
        </authorList>
    </citation>
    <scope>NUCLEOTIDE SEQUENCE [LARGE SCALE GENOMIC DNA]</scope>
    <source>
        <strain evidence="14 15">Bin4</strain>
    </source>
</reference>
<evidence type="ECO:0000256" key="6">
    <source>
        <dbReference type="ARBA" id="ARBA00023004"/>
    </source>
</evidence>
<dbReference type="GO" id="GO:0005737">
    <property type="term" value="C:cytoplasm"/>
    <property type="evidence" value="ECO:0007669"/>
    <property type="project" value="UniProtKB-SubCell"/>
</dbReference>
<name>A0A0F4LPH9_9LACO</name>
<evidence type="ECO:0000256" key="8">
    <source>
        <dbReference type="ARBA" id="ARBA00023125"/>
    </source>
</evidence>
<gene>
    <name evidence="14" type="primary">troR</name>
    <name evidence="14" type="ORF">JG30_14210</name>
</gene>
<dbReference type="GO" id="GO:0046983">
    <property type="term" value="F:protein dimerization activity"/>
    <property type="evidence" value="ECO:0007669"/>
    <property type="project" value="InterPro"/>
</dbReference>
<evidence type="ECO:0000256" key="1">
    <source>
        <dbReference type="ARBA" id="ARBA00004496"/>
    </source>
</evidence>
<dbReference type="Pfam" id="PF02742">
    <property type="entry name" value="Fe_dep_repr_C"/>
    <property type="match status" value="1"/>
</dbReference>
<keyword evidence="8" id="KW-0238">DNA-binding</keyword>
<dbReference type="GO" id="GO:0046914">
    <property type="term" value="F:transition metal ion binding"/>
    <property type="evidence" value="ECO:0007669"/>
    <property type="project" value="InterPro"/>
</dbReference>
<evidence type="ECO:0000256" key="7">
    <source>
        <dbReference type="ARBA" id="ARBA00023015"/>
    </source>
</evidence>
<dbReference type="PATRIC" id="fig|1218492.5.peg.1473"/>
<dbReference type="EMBL" id="JXJQ01000010">
    <property type="protein sequence ID" value="KJY60732.1"/>
    <property type="molecule type" value="Genomic_DNA"/>
</dbReference>
<dbReference type="STRING" id="1218492.JG30_14210"/>
<keyword evidence="10" id="KW-0804">Transcription</keyword>
<dbReference type="SMART" id="SM00899">
    <property type="entry name" value="FeoA"/>
    <property type="match status" value="1"/>
</dbReference>
<keyword evidence="7" id="KW-0805">Transcription regulation</keyword>
<dbReference type="Proteomes" id="UP000033558">
    <property type="component" value="Unassembled WGS sequence"/>
</dbReference>
<evidence type="ECO:0000313" key="15">
    <source>
        <dbReference type="Proteomes" id="UP000033558"/>
    </source>
</evidence>
<dbReference type="GO" id="GO:0003700">
    <property type="term" value="F:DNA-binding transcription factor activity"/>
    <property type="evidence" value="ECO:0007669"/>
    <property type="project" value="InterPro"/>
</dbReference>
<evidence type="ECO:0000313" key="14">
    <source>
        <dbReference type="EMBL" id="KJY60732.1"/>
    </source>
</evidence>
<dbReference type="SUPFAM" id="SSF50037">
    <property type="entry name" value="C-terminal domain of transcriptional repressors"/>
    <property type="match status" value="1"/>
</dbReference>
<dbReference type="Pfam" id="PF04023">
    <property type="entry name" value="FeoA"/>
    <property type="match status" value="1"/>
</dbReference>
<dbReference type="RefSeq" id="WP_046317525.1">
    <property type="nucleotide sequence ID" value="NZ_JAMBJK010000002.1"/>
</dbReference>
<dbReference type="InterPro" id="IPR036421">
    <property type="entry name" value="Fe_dep_repressor_sf"/>
</dbReference>
<dbReference type="Pfam" id="PF01325">
    <property type="entry name" value="Fe_dep_repress"/>
    <property type="match status" value="1"/>
</dbReference>
<keyword evidence="15" id="KW-1185">Reference proteome</keyword>
<evidence type="ECO:0000256" key="3">
    <source>
        <dbReference type="ARBA" id="ARBA00011738"/>
    </source>
</evidence>
<keyword evidence="6" id="KW-0408">Iron</keyword>
<dbReference type="InterPro" id="IPR022689">
    <property type="entry name" value="Iron_dep_repressor"/>
</dbReference>
<dbReference type="InterPro" id="IPR001367">
    <property type="entry name" value="Fe_dep_repressor"/>
</dbReference>
<dbReference type="PROSITE" id="PS50944">
    <property type="entry name" value="HTH_DTXR"/>
    <property type="match status" value="1"/>
</dbReference>
<keyword evidence="5" id="KW-0678">Repressor</keyword>
<dbReference type="PANTHER" id="PTHR33238">
    <property type="entry name" value="IRON (METAL) DEPENDENT REPRESSOR, DTXR FAMILY"/>
    <property type="match status" value="1"/>
</dbReference>
<keyword evidence="4" id="KW-0963">Cytoplasm</keyword>
<accession>A0A0F4LPH9</accession>
<evidence type="ECO:0000256" key="9">
    <source>
        <dbReference type="ARBA" id="ARBA00023159"/>
    </source>
</evidence>
<evidence type="ECO:0000256" key="10">
    <source>
        <dbReference type="ARBA" id="ARBA00023163"/>
    </source>
</evidence>
<dbReference type="Gene3D" id="2.30.30.90">
    <property type="match status" value="1"/>
</dbReference>
<dbReference type="InterPro" id="IPR038157">
    <property type="entry name" value="FeoA_core_dom"/>
</dbReference>
<dbReference type="SMART" id="SM00529">
    <property type="entry name" value="HTH_DTXR"/>
    <property type="match status" value="1"/>
</dbReference>
<keyword evidence="9" id="KW-0010">Activator</keyword>
<comment type="caution">
    <text evidence="14">The sequence shown here is derived from an EMBL/GenBank/DDBJ whole genome shotgun (WGS) entry which is preliminary data.</text>
</comment>
<dbReference type="HOGENOM" id="CLU_069532_0_2_9"/>
<comment type="subcellular location">
    <subcellularLocation>
        <location evidence="1">Cytoplasm</location>
    </subcellularLocation>
</comment>
<comment type="subunit">
    <text evidence="3">Homodimer.</text>
</comment>
<dbReference type="InterPro" id="IPR022687">
    <property type="entry name" value="HTH_DTXR"/>
</dbReference>
<protein>
    <recommendedName>
        <fullName evidence="12">Manganese transport regulator</fullName>
    </recommendedName>
</protein>
<evidence type="ECO:0000259" key="13">
    <source>
        <dbReference type="PROSITE" id="PS50944"/>
    </source>
</evidence>
<dbReference type="SUPFAM" id="SSF47979">
    <property type="entry name" value="Iron-dependent repressor protein, dimerization domain"/>
    <property type="match status" value="1"/>
</dbReference>
<evidence type="ECO:0000256" key="12">
    <source>
        <dbReference type="ARBA" id="ARBA00032593"/>
    </source>
</evidence>
<dbReference type="Gene3D" id="1.10.10.10">
    <property type="entry name" value="Winged helix-like DNA-binding domain superfamily/Winged helix DNA-binding domain"/>
    <property type="match status" value="1"/>
</dbReference>
<organism evidence="14 15">
    <name type="scientific">Bombilactobacillus mellifer</name>
    <dbReference type="NCBI Taxonomy" id="1218492"/>
    <lineage>
        <taxon>Bacteria</taxon>
        <taxon>Bacillati</taxon>
        <taxon>Bacillota</taxon>
        <taxon>Bacilli</taxon>
        <taxon>Lactobacillales</taxon>
        <taxon>Lactobacillaceae</taxon>
        <taxon>Bombilactobacillus</taxon>
    </lineage>
</organism>
<dbReference type="InterPro" id="IPR050536">
    <property type="entry name" value="DtxR_MntR_Metal-Reg"/>
</dbReference>
<dbReference type="AlphaFoldDB" id="A0A0F4LPH9"/>
<dbReference type="InterPro" id="IPR036390">
    <property type="entry name" value="WH_DNA-bd_sf"/>
</dbReference>
<dbReference type="OrthoDB" id="9791355at2"/>
<dbReference type="InterPro" id="IPR036388">
    <property type="entry name" value="WH-like_DNA-bd_sf"/>
</dbReference>
<dbReference type="InterPro" id="IPR008988">
    <property type="entry name" value="Transcriptional_repressor_C"/>
</dbReference>
<comment type="similarity">
    <text evidence="2">Belongs to the DtxR/MntR family.</text>
</comment>